<protein>
    <submittedName>
        <fullName evidence="2">Plant calmodulin-binding protein-related, putative isoform 1</fullName>
    </submittedName>
</protein>
<dbReference type="AlphaFoldDB" id="A0A699ULJ3"/>
<feature type="non-terminal residue" evidence="2">
    <location>
        <position position="1"/>
    </location>
</feature>
<feature type="non-terminal residue" evidence="2">
    <location>
        <position position="152"/>
    </location>
</feature>
<comment type="caution">
    <text evidence="2">The sequence shown here is derived from an EMBL/GenBank/DDBJ whole genome shotgun (WGS) entry which is preliminary data.</text>
</comment>
<feature type="region of interest" description="Disordered" evidence="1">
    <location>
        <begin position="113"/>
        <end position="152"/>
    </location>
</feature>
<organism evidence="2">
    <name type="scientific">Tanacetum cinerariifolium</name>
    <name type="common">Dalmatian daisy</name>
    <name type="synonym">Chrysanthemum cinerariifolium</name>
    <dbReference type="NCBI Taxonomy" id="118510"/>
    <lineage>
        <taxon>Eukaryota</taxon>
        <taxon>Viridiplantae</taxon>
        <taxon>Streptophyta</taxon>
        <taxon>Embryophyta</taxon>
        <taxon>Tracheophyta</taxon>
        <taxon>Spermatophyta</taxon>
        <taxon>Magnoliopsida</taxon>
        <taxon>eudicotyledons</taxon>
        <taxon>Gunneridae</taxon>
        <taxon>Pentapetalae</taxon>
        <taxon>asterids</taxon>
        <taxon>campanulids</taxon>
        <taxon>Asterales</taxon>
        <taxon>Asteraceae</taxon>
        <taxon>Asteroideae</taxon>
        <taxon>Anthemideae</taxon>
        <taxon>Anthemidinae</taxon>
        <taxon>Tanacetum</taxon>
    </lineage>
</organism>
<gene>
    <name evidence="2" type="ORF">Tci_895981</name>
</gene>
<proteinExistence type="predicted"/>
<evidence type="ECO:0000256" key="1">
    <source>
        <dbReference type="SAM" id="MobiDB-lite"/>
    </source>
</evidence>
<reference evidence="2" key="1">
    <citation type="journal article" date="2019" name="Sci. Rep.">
        <title>Draft genome of Tanacetum cinerariifolium, the natural source of mosquito coil.</title>
        <authorList>
            <person name="Yamashiro T."/>
            <person name="Shiraishi A."/>
            <person name="Satake H."/>
            <person name="Nakayama K."/>
        </authorList>
    </citation>
    <scope>NUCLEOTIDE SEQUENCE</scope>
</reference>
<feature type="region of interest" description="Disordered" evidence="1">
    <location>
        <begin position="69"/>
        <end position="98"/>
    </location>
</feature>
<accession>A0A699ULJ3</accession>
<name>A0A699ULJ3_TANCI</name>
<feature type="compositionally biased region" description="Basic and acidic residues" evidence="1">
    <location>
        <begin position="8"/>
        <end position="21"/>
    </location>
</feature>
<sequence length="152" mass="17166">KTSQESKTVPEFEKKSEDGNNKNHTTIICNIIQYNISVYVNGEKPEYSEADKEVPLNGQDIESMDFVDDAITETDEPESKSDEKQKHVTDIKTASSSKKDDLIELQDSSINLRGFTRGKKSTQEMYDDSKEFNPRGPNFLPEVPDPDAETVD</sequence>
<evidence type="ECO:0000313" key="2">
    <source>
        <dbReference type="EMBL" id="GFD24012.1"/>
    </source>
</evidence>
<feature type="region of interest" description="Disordered" evidence="1">
    <location>
        <begin position="1"/>
        <end position="24"/>
    </location>
</feature>
<feature type="compositionally biased region" description="Basic and acidic residues" evidence="1">
    <location>
        <begin position="77"/>
        <end position="90"/>
    </location>
</feature>
<dbReference type="EMBL" id="BKCJ011349156">
    <property type="protein sequence ID" value="GFD24012.1"/>
    <property type="molecule type" value="Genomic_DNA"/>
</dbReference>